<accession>A0ABS5JTD3</accession>
<dbReference type="RefSeq" id="WP_212215365.1">
    <property type="nucleotide sequence ID" value="NZ_JAGUCO010000003.1"/>
</dbReference>
<evidence type="ECO:0000313" key="5">
    <source>
        <dbReference type="Proteomes" id="UP000708576"/>
    </source>
</evidence>
<keyword evidence="1 2" id="KW-0597">Phosphoprotein</keyword>
<evidence type="ECO:0000259" key="3">
    <source>
        <dbReference type="PROSITE" id="PS50110"/>
    </source>
</evidence>
<evidence type="ECO:0000313" key="4">
    <source>
        <dbReference type="EMBL" id="MBS2098128.1"/>
    </source>
</evidence>
<dbReference type="Pfam" id="PF00072">
    <property type="entry name" value="Response_reg"/>
    <property type="match status" value="1"/>
</dbReference>
<sequence length="126" mass="14214">MKKILIVDDASDTRTTLKALLKKQDVEILEAADGVEGWDIIVKDHPDLILLDLHMPQKDGFSILEDLEEEWMGIPVVIVSGDTDEETISTCNFFGAKAYLKKPIVLEDFKEVIKVIEEETKEKGDL</sequence>
<dbReference type="Gene3D" id="3.40.50.2300">
    <property type="match status" value="1"/>
</dbReference>
<feature type="domain" description="Response regulatory" evidence="3">
    <location>
        <begin position="3"/>
        <end position="117"/>
    </location>
</feature>
<dbReference type="EMBL" id="JAGUCO010000003">
    <property type="protein sequence ID" value="MBS2098128.1"/>
    <property type="molecule type" value="Genomic_DNA"/>
</dbReference>
<dbReference type="InterPro" id="IPR050595">
    <property type="entry name" value="Bact_response_regulator"/>
</dbReference>
<dbReference type="SMART" id="SM00448">
    <property type="entry name" value="REC"/>
    <property type="match status" value="1"/>
</dbReference>
<name>A0ABS5JTD3_9BACT</name>
<dbReference type="PROSITE" id="PS50110">
    <property type="entry name" value="RESPONSE_REGULATORY"/>
    <property type="match status" value="1"/>
</dbReference>
<reference evidence="4 5" key="1">
    <citation type="journal article" date="2015" name="Int. J. Syst. Evol. Microbiol.">
        <title>Carboxylicivirga linearis sp. nov., isolated from a sea cucumber culture pond.</title>
        <authorList>
            <person name="Wang F.Q."/>
            <person name="Zhou Y.X."/>
            <person name="Lin X.Z."/>
            <person name="Chen G.J."/>
            <person name="Du Z.J."/>
        </authorList>
    </citation>
    <scope>NUCLEOTIDE SEQUENCE [LARGE SCALE GENOMIC DNA]</scope>
    <source>
        <strain evidence="4 5">FB218</strain>
    </source>
</reference>
<dbReference type="SUPFAM" id="SSF52172">
    <property type="entry name" value="CheY-like"/>
    <property type="match status" value="1"/>
</dbReference>
<comment type="caution">
    <text evidence="4">The sequence shown here is derived from an EMBL/GenBank/DDBJ whole genome shotgun (WGS) entry which is preliminary data.</text>
</comment>
<protein>
    <submittedName>
        <fullName evidence="4">Response regulator</fullName>
    </submittedName>
</protein>
<dbReference type="InterPro" id="IPR011006">
    <property type="entry name" value="CheY-like_superfamily"/>
</dbReference>
<dbReference type="Proteomes" id="UP000708576">
    <property type="component" value="Unassembled WGS sequence"/>
</dbReference>
<evidence type="ECO:0000256" key="2">
    <source>
        <dbReference type="PROSITE-ProRule" id="PRU00169"/>
    </source>
</evidence>
<gene>
    <name evidence="4" type="ORF">KEM10_07530</name>
</gene>
<dbReference type="PANTHER" id="PTHR44591">
    <property type="entry name" value="STRESS RESPONSE REGULATOR PROTEIN 1"/>
    <property type="match status" value="1"/>
</dbReference>
<feature type="modified residue" description="4-aspartylphosphate" evidence="2">
    <location>
        <position position="52"/>
    </location>
</feature>
<dbReference type="InterPro" id="IPR001789">
    <property type="entry name" value="Sig_transdc_resp-reg_receiver"/>
</dbReference>
<dbReference type="PANTHER" id="PTHR44591:SF3">
    <property type="entry name" value="RESPONSE REGULATORY DOMAIN-CONTAINING PROTEIN"/>
    <property type="match status" value="1"/>
</dbReference>
<evidence type="ECO:0000256" key="1">
    <source>
        <dbReference type="ARBA" id="ARBA00022553"/>
    </source>
</evidence>
<keyword evidence="5" id="KW-1185">Reference proteome</keyword>
<dbReference type="CDD" id="cd00156">
    <property type="entry name" value="REC"/>
    <property type="match status" value="1"/>
</dbReference>
<proteinExistence type="predicted"/>
<organism evidence="4 5">
    <name type="scientific">Carboxylicivirga linearis</name>
    <dbReference type="NCBI Taxonomy" id="1628157"/>
    <lineage>
        <taxon>Bacteria</taxon>
        <taxon>Pseudomonadati</taxon>
        <taxon>Bacteroidota</taxon>
        <taxon>Bacteroidia</taxon>
        <taxon>Marinilabiliales</taxon>
        <taxon>Marinilabiliaceae</taxon>
        <taxon>Carboxylicivirga</taxon>
    </lineage>
</organism>